<sequence length="330" mass="36904">MTMPWPVEPMTAATGDLPGDGARWGLELKWDGVRAVAQVSADGLRAAGRRGGDVASRYPELSALVDLLPGHDAVLDGEVVAFDRGRPSFERLQRRMHVARPDPRLIRDVPVRYVVFDLLYLDGYVLFDTPYADRRALLAGLDIAGGGPVEVPPYLDGGDAEQVAELLAFTREQHLEGLLAKRLDSPYRPGRRVDFWRKVKNFLTREVIVCGWKPGKGRREGGVGSLLLGEYDGKGRLGFVGHVGTGFTDRFLDELYEILWPLRRPTSPFDDPVPREFARDAQWVEPNLVGEVAYSARTRDGRLRFPSWRGLRDDKDPREVTSEQGIVSEQ</sequence>
<dbReference type="NCBIfam" id="TIGR02779">
    <property type="entry name" value="NHEJ_ligase_lig"/>
    <property type="match status" value="1"/>
</dbReference>
<dbReference type="PANTHER" id="PTHR45674">
    <property type="entry name" value="DNA LIGASE 1/3 FAMILY MEMBER"/>
    <property type="match status" value="1"/>
</dbReference>
<evidence type="ECO:0000313" key="8">
    <source>
        <dbReference type="Proteomes" id="UP001596972"/>
    </source>
</evidence>
<dbReference type="CDD" id="cd07906">
    <property type="entry name" value="Adenylation_DNA_ligase_LigD_LigC"/>
    <property type="match status" value="1"/>
</dbReference>
<dbReference type="Proteomes" id="UP001596972">
    <property type="component" value="Unassembled WGS sequence"/>
</dbReference>
<feature type="domain" description="ATP-dependent DNA ligase family profile" evidence="6">
    <location>
        <begin position="104"/>
        <end position="232"/>
    </location>
</feature>
<comment type="similarity">
    <text evidence="1">Belongs to the ATP-dependent DNA ligase family.</text>
</comment>
<dbReference type="EMBL" id="JBHTJA010000017">
    <property type="protein sequence ID" value="MFD0901125.1"/>
    <property type="molecule type" value="Genomic_DNA"/>
</dbReference>
<dbReference type="InterPro" id="IPR050191">
    <property type="entry name" value="ATP-dep_DNA_ligase"/>
</dbReference>
<protein>
    <recommendedName>
        <fullName evidence="2">DNA ligase (ATP)</fullName>
        <ecNumber evidence="2">6.5.1.1</ecNumber>
    </recommendedName>
</protein>
<dbReference type="Gene3D" id="3.30.1490.70">
    <property type="match status" value="1"/>
</dbReference>
<evidence type="ECO:0000256" key="3">
    <source>
        <dbReference type="ARBA" id="ARBA00022598"/>
    </source>
</evidence>
<dbReference type="SUPFAM" id="SSF56091">
    <property type="entry name" value="DNA ligase/mRNA capping enzyme, catalytic domain"/>
    <property type="match status" value="1"/>
</dbReference>
<dbReference type="GO" id="GO:0016874">
    <property type="term" value="F:ligase activity"/>
    <property type="evidence" value="ECO:0007669"/>
    <property type="project" value="UniProtKB-KW"/>
</dbReference>
<dbReference type="RefSeq" id="WP_378298290.1">
    <property type="nucleotide sequence ID" value="NZ_JBHTJA010000017.1"/>
</dbReference>
<organism evidence="7 8">
    <name type="scientific">Actinomadura sediminis</name>
    <dbReference type="NCBI Taxonomy" id="1038904"/>
    <lineage>
        <taxon>Bacteria</taxon>
        <taxon>Bacillati</taxon>
        <taxon>Actinomycetota</taxon>
        <taxon>Actinomycetes</taxon>
        <taxon>Streptosporangiales</taxon>
        <taxon>Thermomonosporaceae</taxon>
        <taxon>Actinomadura</taxon>
    </lineage>
</organism>
<keyword evidence="3 7" id="KW-0436">Ligase</keyword>
<feature type="compositionally biased region" description="Basic and acidic residues" evidence="5">
    <location>
        <begin position="310"/>
        <end position="321"/>
    </location>
</feature>
<dbReference type="PANTHER" id="PTHR45674:SF4">
    <property type="entry name" value="DNA LIGASE 1"/>
    <property type="match status" value="1"/>
</dbReference>
<evidence type="ECO:0000256" key="2">
    <source>
        <dbReference type="ARBA" id="ARBA00012727"/>
    </source>
</evidence>
<evidence type="ECO:0000256" key="1">
    <source>
        <dbReference type="ARBA" id="ARBA00007572"/>
    </source>
</evidence>
<dbReference type="CDD" id="cd07971">
    <property type="entry name" value="OBF_DNA_ligase_LigD"/>
    <property type="match status" value="1"/>
</dbReference>
<dbReference type="Pfam" id="PF01068">
    <property type="entry name" value="DNA_ligase_A_M"/>
    <property type="match status" value="1"/>
</dbReference>
<reference evidence="8" key="1">
    <citation type="journal article" date="2019" name="Int. J. Syst. Evol. Microbiol.">
        <title>The Global Catalogue of Microorganisms (GCM) 10K type strain sequencing project: providing services to taxonomists for standard genome sequencing and annotation.</title>
        <authorList>
            <consortium name="The Broad Institute Genomics Platform"/>
            <consortium name="The Broad Institute Genome Sequencing Center for Infectious Disease"/>
            <person name="Wu L."/>
            <person name="Ma J."/>
        </authorList>
    </citation>
    <scope>NUCLEOTIDE SEQUENCE [LARGE SCALE GENOMIC DNA]</scope>
    <source>
        <strain evidence="8">JCM 31202</strain>
    </source>
</reference>
<evidence type="ECO:0000313" key="7">
    <source>
        <dbReference type="EMBL" id="MFD0901125.1"/>
    </source>
</evidence>
<keyword evidence="8" id="KW-1185">Reference proteome</keyword>
<dbReference type="InterPro" id="IPR012340">
    <property type="entry name" value="NA-bd_OB-fold"/>
</dbReference>
<accession>A0ABW3ENK7</accession>
<dbReference type="Gene3D" id="3.30.470.30">
    <property type="entry name" value="DNA ligase/mRNA capping enzyme"/>
    <property type="match status" value="1"/>
</dbReference>
<feature type="region of interest" description="Disordered" evidence="5">
    <location>
        <begin position="308"/>
        <end position="330"/>
    </location>
</feature>
<dbReference type="InterPro" id="IPR014146">
    <property type="entry name" value="LigD_ligase_dom"/>
</dbReference>
<dbReference type="PROSITE" id="PS50160">
    <property type="entry name" value="DNA_LIGASE_A3"/>
    <property type="match status" value="1"/>
</dbReference>
<evidence type="ECO:0000256" key="5">
    <source>
        <dbReference type="SAM" id="MobiDB-lite"/>
    </source>
</evidence>
<dbReference type="EC" id="6.5.1.1" evidence="2"/>
<comment type="caution">
    <text evidence="7">The sequence shown here is derived from an EMBL/GenBank/DDBJ whole genome shotgun (WGS) entry which is preliminary data.</text>
</comment>
<dbReference type="Pfam" id="PF04679">
    <property type="entry name" value="DNA_ligase_A_C"/>
    <property type="match status" value="1"/>
</dbReference>
<evidence type="ECO:0000256" key="4">
    <source>
        <dbReference type="ARBA" id="ARBA00034003"/>
    </source>
</evidence>
<proteinExistence type="inferred from homology"/>
<gene>
    <name evidence="7" type="primary">ligD</name>
    <name evidence="7" type="ORF">ACFQ11_12035</name>
</gene>
<dbReference type="InterPro" id="IPR012310">
    <property type="entry name" value="DNA_ligase_ATP-dep_cent"/>
</dbReference>
<evidence type="ECO:0000259" key="6">
    <source>
        <dbReference type="PROSITE" id="PS50160"/>
    </source>
</evidence>
<name>A0ABW3ENK7_9ACTN</name>
<dbReference type="InterPro" id="IPR012309">
    <property type="entry name" value="DNA_ligase_ATP-dep_C"/>
</dbReference>
<comment type="catalytic activity">
    <reaction evidence="4">
        <text>ATP + (deoxyribonucleotide)n-3'-hydroxyl + 5'-phospho-(deoxyribonucleotide)m = (deoxyribonucleotide)n+m + AMP + diphosphate.</text>
        <dbReference type="EC" id="6.5.1.1"/>
    </reaction>
</comment>
<dbReference type="SUPFAM" id="SSF50249">
    <property type="entry name" value="Nucleic acid-binding proteins"/>
    <property type="match status" value="1"/>
</dbReference>
<dbReference type="Gene3D" id="2.40.50.140">
    <property type="entry name" value="Nucleic acid-binding proteins"/>
    <property type="match status" value="1"/>
</dbReference>